<gene>
    <name evidence="3" type="ORF">POJ06DRAFT_293922</name>
</gene>
<proteinExistence type="predicted"/>
<evidence type="ECO:0000259" key="2">
    <source>
        <dbReference type="Pfam" id="PF25324"/>
    </source>
</evidence>
<dbReference type="InterPro" id="IPR057203">
    <property type="entry name" value="DUF7881"/>
</dbReference>
<keyword evidence="4" id="KW-1185">Reference proteome</keyword>
<dbReference type="InterPro" id="IPR003615">
    <property type="entry name" value="HNH_nuc"/>
</dbReference>
<dbReference type="RefSeq" id="XP_056045857.1">
    <property type="nucleotide sequence ID" value="XM_056190450.1"/>
</dbReference>
<evidence type="ECO:0000259" key="1">
    <source>
        <dbReference type="Pfam" id="PF13391"/>
    </source>
</evidence>
<reference evidence="3" key="1">
    <citation type="submission" date="2023-03" db="EMBL/GenBank/DDBJ databases">
        <title>Near-Complete genome sequence of Lipomyces tetrasporous NRRL Y-64009, an oleaginous yeast capable of growing on lignocellulosic hydrolysates.</title>
        <authorList>
            <consortium name="Lawrence Berkeley National Laboratory"/>
            <person name="Jagtap S.S."/>
            <person name="Liu J.-J."/>
            <person name="Walukiewicz H.E."/>
            <person name="Pangilinan J."/>
            <person name="Lipzen A."/>
            <person name="Ahrendt S."/>
            <person name="Koriabine M."/>
            <person name="Cobaugh K."/>
            <person name="Salamov A."/>
            <person name="Yoshinaga Y."/>
            <person name="Ng V."/>
            <person name="Daum C."/>
            <person name="Grigoriev I.V."/>
            <person name="Slininger P.J."/>
            <person name="Dien B.S."/>
            <person name="Jin Y.-S."/>
            <person name="Rao C.V."/>
        </authorList>
    </citation>
    <scope>NUCLEOTIDE SEQUENCE</scope>
    <source>
        <strain evidence="3">NRRL Y-64009</strain>
    </source>
</reference>
<dbReference type="Proteomes" id="UP001217417">
    <property type="component" value="Unassembled WGS sequence"/>
</dbReference>
<accession>A0AAD7QYZ7</accession>
<dbReference type="Pfam" id="PF13391">
    <property type="entry name" value="HNH_2"/>
    <property type="match status" value="1"/>
</dbReference>
<evidence type="ECO:0008006" key="5">
    <source>
        <dbReference type="Google" id="ProtNLM"/>
    </source>
</evidence>
<feature type="domain" description="HNH nuclease" evidence="1">
    <location>
        <begin position="111"/>
        <end position="175"/>
    </location>
</feature>
<name>A0AAD7QYZ7_9ASCO</name>
<dbReference type="EMBL" id="JARPMG010000002">
    <property type="protein sequence ID" value="KAJ8102407.1"/>
    <property type="molecule type" value="Genomic_DNA"/>
</dbReference>
<dbReference type="GeneID" id="80885616"/>
<sequence>MGRDVIRNVHFYEASRPTEPPGGLYLNPSVTRRKFLRMLELIFHVNGPYSVWFRGADNPLAPTDDPLEPGHYYIVCNIPGGMIWVIDERCIARSFHMARFREQVRSRDGKCVITGVINPVADRNDWKSFEAAHIFPLSHEELSVWLNYSQYVTHWSEGTDAVISSCQNGLLMRDDNMDGIDGRFLDPVCRHPGDERRVIDEFLRWHFRQTSDFPDGSDMVSEIINGPRAADRMEAELFSRLNRLPPVP</sequence>
<feature type="domain" description="DUF7881" evidence="2">
    <location>
        <begin position="7"/>
        <end position="78"/>
    </location>
</feature>
<comment type="caution">
    <text evidence="3">The sequence shown here is derived from an EMBL/GenBank/DDBJ whole genome shotgun (WGS) entry which is preliminary data.</text>
</comment>
<dbReference type="Pfam" id="PF25324">
    <property type="entry name" value="DUF7881"/>
    <property type="match status" value="1"/>
</dbReference>
<dbReference type="AlphaFoldDB" id="A0AAD7QYZ7"/>
<evidence type="ECO:0000313" key="3">
    <source>
        <dbReference type="EMBL" id="KAJ8102407.1"/>
    </source>
</evidence>
<protein>
    <recommendedName>
        <fullName evidence="5">HNH nuclease domain-containing protein</fullName>
    </recommendedName>
</protein>
<organism evidence="3 4">
    <name type="scientific">Lipomyces tetrasporus</name>
    <dbReference type="NCBI Taxonomy" id="54092"/>
    <lineage>
        <taxon>Eukaryota</taxon>
        <taxon>Fungi</taxon>
        <taxon>Dikarya</taxon>
        <taxon>Ascomycota</taxon>
        <taxon>Saccharomycotina</taxon>
        <taxon>Lipomycetes</taxon>
        <taxon>Lipomycetales</taxon>
        <taxon>Lipomycetaceae</taxon>
        <taxon>Lipomyces</taxon>
    </lineage>
</organism>
<evidence type="ECO:0000313" key="4">
    <source>
        <dbReference type="Proteomes" id="UP001217417"/>
    </source>
</evidence>